<evidence type="ECO:0000313" key="6">
    <source>
        <dbReference type="EMBL" id="RZT87822.1"/>
    </source>
</evidence>
<evidence type="ECO:0000256" key="1">
    <source>
        <dbReference type="ARBA" id="ARBA00022679"/>
    </source>
</evidence>
<dbReference type="InterPro" id="IPR012074">
    <property type="entry name" value="GAF_ANTAR"/>
</dbReference>
<dbReference type="Gene3D" id="1.10.10.10">
    <property type="entry name" value="Winged helix-like DNA-binding domain superfamily/Winged helix DNA-binding domain"/>
    <property type="match status" value="1"/>
</dbReference>
<dbReference type="GO" id="GO:0016301">
    <property type="term" value="F:kinase activity"/>
    <property type="evidence" value="ECO:0007669"/>
    <property type="project" value="UniProtKB-KW"/>
</dbReference>
<reference evidence="6 7" key="1">
    <citation type="submission" date="2019-02" db="EMBL/GenBank/DDBJ databases">
        <title>Sequencing the genomes of 1000 actinobacteria strains.</title>
        <authorList>
            <person name="Klenk H.-P."/>
        </authorList>
    </citation>
    <scope>NUCLEOTIDE SEQUENCE [LARGE SCALE GENOMIC DNA]</scope>
    <source>
        <strain evidence="6 7">DSM 45779</strain>
    </source>
</reference>
<dbReference type="GO" id="GO:0003723">
    <property type="term" value="F:RNA binding"/>
    <property type="evidence" value="ECO:0007669"/>
    <property type="project" value="InterPro"/>
</dbReference>
<dbReference type="RefSeq" id="WP_165438472.1">
    <property type="nucleotide sequence ID" value="NZ_SHKL01000001.1"/>
</dbReference>
<evidence type="ECO:0000256" key="4">
    <source>
        <dbReference type="ARBA" id="ARBA00023163"/>
    </source>
</evidence>
<dbReference type="InterPro" id="IPR011006">
    <property type="entry name" value="CheY-like_superfamily"/>
</dbReference>
<dbReference type="Pfam" id="PF01590">
    <property type="entry name" value="GAF"/>
    <property type="match status" value="1"/>
</dbReference>
<dbReference type="SUPFAM" id="SSF55781">
    <property type="entry name" value="GAF domain-like"/>
    <property type="match status" value="1"/>
</dbReference>
<accession>A0A4Q7V061</accession>
<keyword evidence="7" id="KW-1185">Reference proteome</keyword>
<dbReference type="EMBL" id="SHKL01000001">
    <property type="protein sequence ID" value="RZT87822.1"/>
    <property type="molecule type" value="Genomic_DNA"/>
</dbReference>
<keyword evidence="3" id="KW-0805">Transcription regulation</keyword>
<feature type="domain" description="ANTAR" evidence="5">
    <location>
        <begin position="174"/>
        <end position="235"/>
    </location>
</feature>
<evidence type="ECO:0000256" key="2">
    <source>
        <dbReference type="ARBA" id="ARBA00022777"/>
    </source>
</evidence>
<organism evidence="6 7">
    <name type="scientific">Pseudonocardia sediminis</name>
    <dbReference type="NCBI Taxonomy" id="1397368"/>
    <lineage>
        <taxon>Bacteria</taxon>
        <taxon>Bacillati</taxon>
        <taxon>Actinomycetota</taxon>
        <taxon>Actinomycetes</taxon>
        <taxon>Pseudonocardiales</taxon>
        <taxon>Pseudonocardiaceae</taxon>
        <taxon>Pseudonocardia</taxon>
    </lineage>
</organism>
<dbReference type="InterPro" id="IPR036388">
    <property type="entry name" value="WH-like_DNA-bd_sf"/>
</dbReference>
<dbReference type="AlphaFoldDB" id="A0A4Q7V061"/>
<dbReference type="InterPro" id="IPR029016">
    <property type="entry name" value="GAF-like_dom_sf"/>
</dbReference>
<dbReference type="SMART" id="SM00065">
    <property type="entry name" value="GAF"/>
    <property type="match status" value="1"/>
</dbReference>
<name>A0A4Q7V061_PSEST</name>
<evidence type="ECO:0000256" key="3">
    <source>
        <dbReference type="ARBA" id="ARBA00023015"/>
    </source>
</evidence>
<evidence type="ECO:0000259" key="5">
    <source>
        <dbReference type="PROSITE" id="PS50921"/>
    </source>
</evidence>
<dbReference type="InterPro" id="IPR003018">
    <property type="entry name" value="GAF"/>
</dbReference>
<dbReference type="SUPFAM" id="SSF52172">
    <property type="entry name" value="CheY-like"/>
    <property type="match status" value="1"/>
</dbReference>
<dbReference type="Pfam" id="PF03861">
    <property type="entry name" value="ANTAR"/>
    <property type="match status" value="1"/>
</dbReference>
<gene>
    <name evidence="6" type="ORF">EV383_4749</name>
</gene>
<keyword evidence="1" id="KW-0808">Transferase</keyword>
<evidence type="ECO:0000313" key="7">
    <source>
        <dbReference type="Proteomes" id="UP000291591"/>
    </source>
</evidence>
<comment type="caution">
    <text evidence="6">The sequence shown here is derived from an EMBL/GenBank/DDBJ whole genome shotgun (WGS) entry which is preliminary data.</text>
</comment>
<protein>
    <submittedName>
        <fullName evidence="6">GAF domain-containing protein</fullName>
    </submittedName>
</protein>
<proteinExistence type="predicted"/>
<sequence length="251" mass="26554">MATPHDPSPDRSAVLTEAFIRLTDVLAPGYDAATAPDHLARSCRELLLADAVGVLLAGTDGHLAVAAASPETPPTTAMFGLDRTTGPGHRAFVTGRPVTVAALEGPTPWPQFCAAAQRNGYRTAYSSPLRQRTDRIGALTLLSAGPVPISDTDVTLVRALTTMATIGILTARAYRTQTDLSEQLQSALSSRIAIEQAKGLVAAHNSGDLEAAFVAIRTTARNNSVRLRDVADAIINGELSAREMVRREPEH</sequence>
<keyword evidence="4" id="KW-0804">Transcription</keyword>
<dbReference type="Proteomes" id="UP000291591">
    <property type="component" value="Unassembled WGS sequence"/>
</dbReference>
<dbReference type="PROSITE" id="PS50921">
    <property type="entry name" value="ANTAR"/>
    <property type="match status" value="1"/>
</dbReference>
<dbReference type="Gene3D" id="3.30.450.40">
    <property type="match status" value="1"/>
</dbReference>
<dbReference type="PIRSF" id="PIRSF036625">
    <property type="entry name" value="GAF_ANTAR"/>
    <property type="match status" value="1"/>
</dbReference>
<dbReference type="InterPro" id="IPR005561">
    <property type="entry name" value="ANTAR"/>
</dbReference>
<keyword evidence="2" id="KW-0418">Kinase</keyword>
<dbReference type="SMART" id="SM01012">
    <property type="entry name" value="ANTAR"/>
    <property type="match status" value="1"/>
</dbReference>